<evidence type="ECO:0000256" key="1">
    <source>
        <dbReference type="ARBA" id="ARBA00022679"/>
    </source>
</evidence>
<feature type="transmembrane region" description="Helical" evidence="4">
    <location>
        <begin position="531"/>
        <end position="557"/>
    </location>
</feature>
<accession>A0A6S6P3G8</accession>
<keyword evidence="1" id="KW-0808">Transferase</keyword>
<keyword evidence="4" id="KW-1133">Transmembrane helix</keyword>
<feature type="transmembrane region" description="Helical" evidence="4">
    <location>
        <begin position="430"/>
        <end position="451"/>
    </location>
</feature>
<dbReference type="EMBL" id="AP023287">
    <property type="protein sequence ID" value="BCI50928.1"/>
    <property type="molecule type" value="Genomic_DNA"/>
</dbReference>
<gene>
    <name evidence="5" type="ORF">NIIDNTM18_02060</name>
</gene>
<dbReference type="GO" id="GO:0016301">
    <property type="term" value="F:kinase activity"/>
    <property type="evidence" value="ECO:0007669"/>
    <property type="project" value="UniProtKB-KW"/>
</dbReference>
<dbReference type="InterPro" id="IPR036890">
    <property type="entry name" value="HATPase_C_sf"/>
</dbReference>
<keyword evidence="4" id="KW-0472">Membrane</keyword>
<dbReference type="PANTHER" id="PTHR24421">
    <property type="entry name" value="NITRATE/NITRITE SENSOR PROTEIN NARX-RELATED"/>
    <property type="match status" value="1"/>
</dbReference>
<name>A0A6S6P3G8_9MYCO</name>
<evidence type="ECO:0000313" key="6">
    <source>
        <dbReference type="Proteomes" id="UP000515734"/>
    </source>
</evidence>
<reference evidence="5 6" key="1">
    <citation type="submission" date="2020-07" db="EMBL/GenBank/DDBJ databases">
        <title>Complete genome sequence of Mycolicibacterium litorale like strain isolated from cardiac implantable electronic device infection.</title>
        <authorList>
            <person name="Fukano H."/>
            <person name="Miyama H."/>
            <person name="Hoshino Y."/>
        </authorList>
    </citation>
    <scope>NUCLEOTIDE SEQUENCE [LARGE SCALE GENOMIC DNA]</scope>
    <source>
        <strain evidence="5 6">NIIDNTM18</strain>
    </source>
</reference>
<dbReference type="InterPro" id="IPR050482">
    <property type="entry name" value="Sensor_HK_TwoCompSys"/>
</dbReference>
<dbReference type="Proteomes" id="UP000515734">
    <property type="component" value="Chromosome"/>
</dbReference>
<keyword evidence="4" id="KW-0812">Transmembrane</keyword>
<evidence type="ECO:0000256" key="4">
    <source>
        <dbReference type="SAM" id="Phobius"/>
    </source>
</evidence>
<dbReference type="RefSeq" id="WP_185293967.1">
    <property type="nucleotide sequence ID" value="NZ_AP023287.1"/>
</dbReference>
<keyword evidence="2" id="KW-0418">Kinase</keyword>
<protein>
    <recommendedName>
        <fullName evidence="7">Signal transduction histidine kinase</fullName>
    </recommendedName>
</protein>
<evidence type="ECO:0000256" key="2">
    <source>
        <dbReference type="ARBA" id="ARBA00022777"/>
    </source>
</evidence>
<dbReference type="AlphaFoldDB" id="A0A6S6P3G8"/>
<keyword evidence="3" id="KW-0902">Two-component regulatory system</keyword>
<feature type="transmembrane region" description="Helical" evidence="4">
    <location>
        <begin position="160"/>
        <end position="181"/>
    </location>
</feature>
<evidence type="ECO:0008006" key="7">
    <source>
        <dbReference type="Google" id="ProtNLM"/>
    </source>
</evidence>
<proteinExistence type="predicted"/>
<dbReference type="GO" id="GO:0000160">
    <property type="term" value="P:phosphorelay signal transduction system"/>
    <property type="evidence" value="ECO:0007669"/>
    <property type="project" value="UniProtKB-KW"/>
</dbReference>
<dbReference type="Gene3D" id="3.30.565.10">
    <property type="entry name" value="Histidine kinase-like ATPase, C-terminal domain"/>
    <property type="match status" value="1"/>
</dbReference>
<dbReference type="PANTHER" id="PTHR24421:SF61">
    <property type="entry name" value="OXYGEN SENSOR HISTIDINE KINASE NREB"/>
    <property type="match status" value="1"/>
</dbReference>
<organism evidence="5 6">
    <name type="scientific">Mycolicibacterium litorale</name>
    <dbReference type="NCBI Taxonomy" id="758802"/>
    <lineage>
        <taxon>Bacteria</taxon>
        <taxon>Bacillati</taxon>
        <taxon>Actinomycetota</taxon>
        <taxon>Actinomycetes</taxon>
        <taxon>Mycobacteriales</taxon>
        <taxon>Mycobacteriaceae</taxon>
        <taxon>Mycolicibacterium</taxon>
    </lineage>
</organism>
<evidence type="ECO:0000256" key="3">
    <source>
        <dbReference type="ARBA" id="ARBA00023012"/>
    </source>
</evidence>
<feature type="transmembrane region" description="Helical" evidence="4">
    <location>
        <begin position="507"/>
        <end position="525"/>
    </location>
</feature>
<feature type="transmembrane region" description="Helical" evidence="4">
    <location>
        <begin position="458"/>
        <end position="478"/>
    </location>
</feature>
<evidence type="ECO:0000313" key="5">
    <source>
        <dbReference type="EMBL" id="BCI50928.1"/>
    </source>
</evidence>
<feature type="transmembrane region" description="Helical" evidence="4">
    <location>
        <begin position="131"/>
        <end position="148"/>
    </location>
</feature>
<sequence>MKTARRPNPVRVTVGPAHRHLSHRAGLVCILVRHTTTLVVAVLAAVADGDVAARPAGRLLLVSAGAWSVYRLVVRSQLWQFTAADLCWTVAVGCGIPLIVSGPEFLDTNSAPEAIVGVSTATFVIQVRPRVAAPMALLIVGSFLWGTVQVAGWDGLARHLYPFVAGYVATTLIRIMTWRIADAVDRARDERYAAEVARTVSAARRDYDREQLALLHDTAAATLLMVGQEAHVADDRLAAQARRDLEILEDPPWSSPSARIDIVATLRSQTAHLQTAVRFVGQEHVWLHGDLAHAIAAAAREVTNNVDRHAGASLITIDVQHDRVTISDNGVGFTTGADLGGHGIRGSIVNRMNRVGGAGSVRSAPTEGTVAELSWPDRRPVSESVDAATEADRLIGRLRSTYTLALTVFALAVLAVAVPPVTAYQQHAEWQFVLAIVTGLCALASVPAVLYRERRPAWVAAFVLAVISFVQPALLTPGELTTDANWSPAAVGFCLLPLLLRWPTGRAAGTLFAYWCGPAVTAFLREPGEPMLVFLGLGFAGTLLPQMFATVFSSWAARAAHDARVEHHSLVQVVTAEQVAGAVQADYLKRYADIMAGVVPLLRALSNGEPVTPELRRRARAESRRLRSLFDQLRSDHPLVFEIRALVEAAEDRGVEVTVHFDGELPSLDKPAVDRVVVSVDRLIALAGDSARVVVTTTDDEVTVSVVCDVPAVHAGRDIGLDPGELIWSDRTAWLTIRLRGASTESRLTDPSP</sequence>
<feature type="transmembrane region" description="Helical" evidence="4">
    <location>
        <begin position="402"/>
        <end position="424"/>
    </location>
</feature>
<dbReference type="SUPFAM" id="SSF55874">
    <property type="entry name" value="ATPase domain of HSP90 chaperone/DNA topoisomerase II/histidine kinase"/>
    <property type="match status" value="1"/>
</dbReference>